<feature type="region of interest" description="Disordered" evidence="7">
    <location>
        <begin position="1"/>
        <end position="37"/>
    </location>
</feature>
<dbReference type="AlphaFoldDB" id="A0AAV6G7Q5"/>
<dbReference type="PANTHER" id="PTHR16565:SF2">
    <property type="entry name" value="APOLIPOPROTEIN C-I"/>
    <property type="match status" value="1"/>
</dbReference>
<dbReference type="GO" id="GO:0006869">
    <property type="term" value="P:lipid transport"/>
    <property type="evidence" value="ECO:0007669"/>
    <property type="project" value="UniProtKB-KW"/>
</dbReference>
<comment type="subcellular location">
    <subcellularLocation>
        <location evidence="1">Secreted</location>
    </subcellularLocation>
</comment>
<evidence type="ECO:0000256" key="3">
    <source>
        <dbReference type="ARBA" id="ARBA00022448"/>
    </source>
</evidence>
<dbReference type="GO" id="GO:0010916">
    <property type="term" value="P:negative regulation of very-low-density lipoprotein particle clearance"/>
    <property type="evidence" value="ECO:0007669"/>
    <property type="project" value="TreeGrafter"/>
</dbReference>
<evidence type="ECO:0000256" key="7">
    <source>
        <dbReference type="SAM" id="MobiDB-lite"/>
    </source>
</evidence>
<keyword evidence="3" id="KW-0813">Transport</keyword>
<dbReference type="GO" id="GO:0042157">
    <property type="term" value="P:lipoprotein metabolic process"/>
    <property type="evidence" value="ECO:0007669"/>
    <property type="project" value="InterPro"/>
</dbReference>
<accession>A0AAV6G7Q5</accession>
<evidence type="ECO:0000313" key="9">
    <source>
        <dbReference type="Proteomes" id="UP000823561"/>
    </source>
</evidence>
<evidence type="ECO:0000256" key="4">
    <source>
        <dbReference type="ARBA" id="ARBA00022525"/>
    </source>
</evidence>
<dbReference type="GO" id="GO:0032375">
    <property type="term" value="P:negative regulation of cholesterol transport"/>
    <property type="evidence" value="ECO:0007669"/>
    <property type="project" value="TreeGrafter"/>
</dbReference>
<evidence type="ECO:0008006" key="10">
    <source>
        <dbReference type="Google" id="ProtNLM"/>
    </source>
</evidence>
<dbReference type="Pfam" id="PF04691">
    <property type="entry name" value="ApoC-I"/>
    <property type="match status" value="1"/>
</dbReference>
<organism evidence="8 9">
    <name type="scientific">Alosa alosa</name>
    <name type="common">allis shad</name>
    <dbReference type="NCBI Taxonomy" id="278164"/>
    <lineage>
        <taxon>Eukaryota</taxon>
        <taxon>Metazoa</taxon>
        <taxon>Chordata</taxon>
        <taxon>Craniata</taxon>
        <taxon>Vertebrata</taxon>
        <taxon>Euteleostomi</taxon>
        <taxon>Actinopterygii</taxon>
        <taxon>Neopterygii</taxon>
        <taxon>Teleostei</taxon>
        <taxon>Clupei</taxon>
        <taxon>Clupeiformes</taxon>
        <taxon>Clupeoidei</taxon>
        <taxon>Clupeidae</taxon>
        <taxon>Alosa</taxon>
    </lineage>
</organism>
<feature type="compositionally biased region" description="Polar residues" evidence="7">
    <location>
        <begin position="21"/>
        <end position="37"/>
    </location>
</feature>
<dbReference type="GO" id="GO:0006641">
    <property type="term" value="P:triglyceride metabolic process"/>
    <property type="evidence" value="ECO:0007669"/>
    <property type="project" value="TreeGrafter"/>
</dbReference>
<protein>
    <recommendedName>
        <fullName evidence="10">Apolipoprotein C-I</fullName>
    </recommendedName>
</protein>
<evidence type="ECO:0000256" key="5">
    <source>
        <dbReference type="ARBA" id="ARBA00022729"/>
    </source>
</evidence>
<dbReference type="Gene3D" id="4.10.260.30">
    <property type="entry name" value="Apolipoprotein C-I"/>
    <property type="match status" value="1"/>
</dbReference>
<dbReference type="GO" id="GO:0005504">
    <property type="term" value="F:fatty acid binding"/>
    <property type="evidence" value="ECO:0007669"/>
    <property type="project" value="TreeGrafter"/>
</dbReference>
<dbReference type="Proteomes" id="UP000823561">
    <property type="component" value="Chromosome 13"/>
</dbReference>
<name>A0AAV6G7Q5_9TELE</name>
<comment type="similarity">
    <text evidence="2">Belongs to the apolipoprotein C1 family.</text>
</comment>
<evidence type="ECO:0000313" key="8">
    <source>
        <dbReference type="EMBL" id="KAG5270990.1"/>
    </source>
</evidence>
<keyword evidence="4" id="KW-0964">Secreted</keyword>
<gene>
    <name evidence="8" type="ORF">AALO_G00174630</name>
</gene>
<keyword evidence="5" id="KW-0732">Signal</keyword>
<dbReference type="GO" id="GO:0034361">
    <property type="term" value="C:very-low-density lipoprotein particle"/>
    <property type="evidence" value="ECO:0007669"/>
    <property type="project" value="TreeGrafter"/>
</dbReference>
<dbReference type="GO" id="GO:0034447">
    <property type="term" value="P:very-low-density lipoprotein particle clearance"/>
    <property type="evidence" value="ECO:0007669"/>
    <property type="project" value="TreeGrafter"/>
</dbReference>
<dbReference type="InterPro" id="IPR006781">
    <property type="entry name" value="ApoC-I"/>
</dbReference>
<dbReference type="GO" id="GO:0004859">
    <property type="term" value="F:phospholipase inhibitor activity"/>
    <property type="evidence" value="ECO:0007669"/>
    <property type="project" value="TreeGrafter"/>
</dbReference>
<dbReference type="GO" id="GO:0034364">
    <property type="term" value="C:high-density lipoprotein particle"/>
    <property type="evidence" value="ECO:0007669"/>
    <property type="project" value="TreeGrafter"/>
</dbReference>
<evidence type="ECO:0000256" key="1">
    <source>
        <dbReference type="ARBA" id="ARBA00004613"/>
    </source>
</evidence>
<dbReference type="EMBL" id="JADWDJ010000013">
    <property type="protein sequence ID" value="KAG5270990.1"/>
    <property type="molecule type" value="Genomic_DNA"/>
</dbReference>
<evidence type="ECO:0000256" key="2">
    <source>
        <dbReference type="ARBA" id="ARBA00009204"/>
    </source>
</evidence>
<dbReference type="PANTHER" id="PTHR16565">
    <property type="entry name" value="APOLIPOPROTEIN C-I"/>
    <property type="match status" value="1"/>
</dbReference>
<reference evidence="8" key="1">
    <citation type="submission" date="2020-10" db="EMBL/GenBank/DDBJ databases">
        <title>Chromosome-scale genome assembly of the Allis shad, Alosa alosa.</title>
        <authorList>
            <person name="Margot Z."/>
            <person name="Christophe K."/>
            <person name="Cabau C."/>
            <person name="Louis A."/>
            <person name="Berthelot C."/>
            <person name="Parey E."/>
            <person name="Roest Crollius H."/>
            <person name="Montfort J."/>
            <person name="Robinson-Rechavi M."/>
            <person name="Bucao C."/>
            <person name="Bouchez O."/>
            <person name="Gislard M."/>
            <person name="Lluch J."/>
            <person name="Milhes M."/>
            <person name="Lampietro C."/>
            <person name="Lopez Roques C."/>
            <person name="Donnadieu C."/>
            <person name="Braasch I."/>
            <person name="Desvignes T."/>
            <person name="Postlethwait J."/>
            <person name="Bobe J."/>
            <person name="Guiguen Y."/>
        </authorList>
    </citation>
    <scope>NUCLEOTIDE SEQUENCE</scope>
    <source>
        <strain evidence="8">M-15738</strain>
        <tissue evidence="8">Blood</tissue>
    </source>
</reference>
<dbReference type="InterPro" id="IPR043081">
    <property type="entry name" value="ApoC-1_sf"/>
</dbReference>
<keyword evidence="6" id="KW-0445">Lipid transport</keyword>
<feature type="compositionally biased region" description="Basic and acidic residues" evidence="7">
    <location>
        <begin position="1"/>
        <end position="20"/>
    </location>
</feature>
<proteinExistence type="inferred from homology"/>
<sequence>MKTESNFPERVREVFRDRPNRQSSLPEFSLSGQRSEEQQPNLKMRLLVAISVLVLVLAAHSDAEEAEATIEQRFTQFQQQMQTLTDDITEKTKTALEQFHTSEFATKTKNFFTEQFEKIKAKMEETFPNQN</sequence>
<dbReference type="GO" id="GO:0050995">
    <property type="term" value="P:negative regulation of lipid catabolic process"/>
    <property type="evidence" value="ECO:0007669"/>
    <property type="project" value="TreeGrafter"/>
</dbReference>
<comment type="caution">
    <text evidence="8">The sequence shown here is derived from an EMBL/GenBank/DDBJ whole genome shotgun (WGS) entry which is preliminary data.</text>
</comment>
<keyword evidence="9" id="KW-1185">Reference proteome</keyword>
<evidence type="ECO:0000256" key="6">
    <source>
        <dbReference type="ARBA" id="ARBA00023055"/>
    </source>
</evidence>